<evidence type="ECO:0000313" key="1">
    <source>
        <dbReference type="EMBL" id="PQJ12129.1"/>
    </source>
</evidence>
<dbReference type="Proteomes" id="UP000239872">
    <property type="component" value="Unassembled WGS sequence"/>
</dbReference>
<accession>A0A2S7SYW7</accession>
<proteinExistence type="predicted"/>
<sequence length="74" mass="8540">MKNAKHYFKKYPRVEVLYFTADDLAFTELTAATDHASELDDDFVIPITRKEAMAAIKDMMVDGWRTMSAEGEQY</sequence>
<protein>
    <submittedName>
        <fullName evidence="1">Uncharacterized protein</fullName>
    </submittedName>
</protein>
<organism evidence="1 2">
    <name type="scientific">Flavipsychrobacter stenotrophus</name>
    <dbReference type="NCBI Taxonomy" id="2077091"/>
    <lineage>
        <taxon>Bacteria</taxon>
        <taxon>Pseudomonadati</taxon>
        <taxon>Bacteroidota</taxon>
        <taxon>Chitinophagia</taxon>
        <taxon>Chitinophagales</taxon>
        <taxon>Chitinophagaceae</taxon>
        <taxon>Flavipsychrobacter</taxon>
    </lineage>
</organism>
<reference evidence="1 2" key="1">
    <citation type="submission" date="2018-01" db="EMBL/GenBank/DDBJ databases">
        <title>A novel member of the phylum Bacteroidetes isolated from glacier ice.</title>
        <authorList>
            <person name="Liu Q."/>
            <person name="Xin Y.-H."/>
        </authorList>
    </citation>
    <scope>NUCLEOTIDE SEQUENCE [LARGE SCALE GENOMIC DNA]</scope>
    <source>
        <strain evidence="1 2">RB1R16</strain>
    </source>
</reference>
<keyword evidence="2" id="KW-1185">Reference proteome</keyword>
<dbReference type="RefSeq" id="WP_105039008.1">
    <property type="nucleotide sequence ID" value="NZ_PPSL01000002.1"/>
</dbReference>
<dbReference type="AlphaFoldDB" id="A0A2S7SYW7"/>
<gene>
    <name evidence="1" type="ORF">CJD36_010105</name>
</gene>
<dbReference type="EMBL" id="PPSL01000002">
    <property type="protein sequence ID" value="PQJ12129.1"/>
    <property type="molecule type" value="Genomic_DNA"/>
</dbReference>
<comment type="caution">
    <text evidence="1">The sequence shown here is derived from an EMBL/GenBank/DDBJ whole genome shotgun (WGS) entry which is preliminary data.</text>
</comment>
<name>A0A2S7SYW7_9BACT</name>
<evidence type="ECO:0000313" key="2">
    <source>
        <dbReference type="Proteomes" id="UP000239872"/>
    </source>
</evidence>